<evidence type="ECO:0000256" key="3">
    <source>
        <dbReference type="ARBA" id="ARBA00022490"/>
    </source>
</evidence>
<dbReference type="EMBL" id="HBFN01036984">
    <property type="protein sequence ID" value="CAD8807802.1"/>
    <property type="molecule type" value="Transcribed_RNA"/>
</dbReference>
<keyword evidence="4" id="KW-0853">WD repeat</keyword>
<dbReference type="PANTHER" id="PTHR14885">
    <property type="entry name" value="CILIA- AND FLAGELLA-ASSOCIATED PROTEIN 43-RELATED"/>
    <property type="match status" value="1"/>
</dbReference>
<evidence type="ECO:0000256" key="6">
    <source>
        <dbReference type="ARBA" id="ARBA00023054"/>
    </source>
</evidence>
<feature type="coiled-coil region" evidence="9">
    <location>
        <begin position="711"/>
        <end position="738"/>
    </location>
</feature>
<proteinExistence type="predicted"/>
<evidence type="ECO:0008006" key="12">
    <source>
        <dbReference type="Google" id="ProtNLM"/>
    </source>
</evidence>
<accession>A0A7S0Z434</accession>
<gene>
    <name evidence="11" type="ORF">HTEP1355_LOCUS21482</name>
</gene>
<protein>
    <recommendedName>
        <fullName evidence="12">Cilia- and flagella-associated protein 43</fullName>
    </recommendedName>
</protein>
<keyword evidence="8" id="KW-0966">Cell projection</keyword>
<evidence type="ECO:0000256" key="7">
    <source>
        <dbReference type="ARBA" id="ARBA00023212"/>
    </source>
</evidence>
<comment type="subcellular location">
    <subcellularLocation>
        <location evidence="1">Cell projection</location>
        <location evidence="1">Cilium</location>
    </subcellularLocation>
    <subcellularLocation>
        <location evidence="2">Cytoplasm</location>
        <location evidence="2">Cytoskeleton</location>
    </subcellularLocation>
</comment>
<organism evidence="11">
    <name type="scientific">Hemiselmis tepida</name>
    <dbReference type="NCBI Taxonomy" id="464990"/>
    <lineage>
        <taxon>Eukaryota</taxon>
        <taxon>Cryptophyceae</taxon>
        <taxon>Cryptomonadales</taxon>
        <taxon>Hemiselmidaceae</taxon>
        <taxon>Hemiselmis</taxon>
    </lineage>
</organism>
<keyword evidence="7" id="KW-0206">Cytoskeleton</keyword>
<dbReference type="AlphaFoldDB" id="A0A7S0Z434"/>
<evidence type="ECO:0000313" key="11">
    <source>
        <dbReference type="EMBL" id="CAD8807802.1"/>
    </source>
</evidence>
<keyword evidence="3" id="KW-0963">Cytoplasm</keyword>
<evidence type="ECO:0000256" key="10">
    <source>
        <dbReference type="SAM" id="MobiDB-lite"/>
    </source>
</evidence>
<evidence type="ECO:0000256" key="8">
    <source>
        <dbReference type="ARBA" id="ARBA00023273"/>
    </source>
</evidence>
<sequence>MAVHGARLLSFTTGQTVHNFPIRVPTKQEKAAIERVKAMRRIEIAMTRSQKKELGMSNSLIELAVADTAVGGENAARVAEAAEGVLQGETVEDPDEVWIRNQDDPCLYHRFEVSTRERKTSQIILLEDCITRAKQGFNALFDDFMKRKVVVLGKIEEKNLRIVEIQEELGSNEELFDARLSDDEQPDRVLVVEDDDVKVEKWVSKEEQRRRQEQEEEAKKKGAGEDAADRALMGMMGGTLAGESKVNKLSETLEKPAHLTPGEGEELTEEQAKELKEWEAQKKALEAEQETYRKVLEGENKKLRAEILEEFKKFDDGMQELMDARLKTDYNVYEQELYKIKLIQAVAQEEDDIAASIALKKSLTEMDERREGAARAVDEFSSEVAEAERLLEGLKADSANGERHFKKEVVDPAAAGGKDVAEMLLRTYRRRADLRELPPGQLTDELMQRAEELLEEAIQHDHKVAEAQSAAQAVRGELERLTWTLNQMDEGIHQAEEELQELETRMMGAGSDLDLTFMLKQGQVEVEQAAVAADFSDAEIVEKGVIHANNSLITHSGREKVGILHEIKDFRKGIHVLQWENSRLDLEEEELLQRTKDLQLLRVTKGLQSIIKGSDEGKTAHENSSLEKLVSYQTKVHGQRVKEKAKSVEGLTAQARVAGRENAELDEDIFALESAVVERQRLCELQGTAAQQGEGRAKKSEESKMRMMVTHRKLLDLAKAQTREIELMREELVRLRARTFPSFAQLSQSSLPDTIM</sequence>
<dbReference type="Pfam" id="PF25828">
    <property type="entry name" value="CC_Cfap43"/>
    <property type="match status" value="2"/>
</dbReference>
<feature type="region of interest" description="Disordered" evidence="10">
    <location>
        <begin position="204"/>
        <end position="228"/>
    </location>
</feature>
<feature type="coiled-coil region" evidence="9">
    <location>
        <begin position="268"/>
        <end position="302"/>
    </location>
</feature>
<dbReference type="GO" id="GO:0060271">
    <property type="term" value="P:cilium assembly"/>
    <property type="evidence" value="ECO:0007669"/>
    <property type="project" value="TreeGrafter"/>
</dbReference>
<evidence type="ECO:0000256" key="4">
    <source>
        <dbReference type="ARBA" id="ARBA00022574"/>
    </source>
</evidence>
<name>A0A7S0Z434_9CRYP</name>
<evidence type="ECO:0000256" key="2">
    <source>
        <dbReference type="ARBA" id="ARBA00004245"/>
    </source>
</evidence>
<reference evidence="11" key="1">
    <citation type="submission" date="2021-01" db="EMBL/GenBank/DDBJ databases">
        <authorList>
            <person name="Corre E."/>
            <person name="Pelletier E."/>
            <person name="Niang G."/>
            <person name="Scheremetjew M."/>
            <person name="Finn R."/>
            <person name="Kale V."/>
            <person name="Holt S."/>
            <person name="Cochrane G."/>
            <person name="Meng A."/>
            <person name="Brown T."/>
            <person name="Cohen L."/>
        </authorList>
    </citation>
    <scope>NUCLEOTIDE SEQUENCE</scope>
    <source>
        <strain evidence="11">CCMP443</strain>
    </source>
</reference>
<evidence type="ECO:0000256" key="5">
    <source>
        <dbReference type="ARBA" id="ARBA00022737"/>
    </source>
</evidence>
<evidence type="ECO:0000256" key="9">
    <source>
        <dbReference type="SAM" id="Coils"/>
    </source>
</evidence>
<keyword evidence="6 9" id="KW-0175">Coiled coil</keyword>
<feature type="coiled-coil region" evidence="9">
    <location>
        <begin position="370"/>
        <end position="397"/>
    </location>
</feature>
<keyword evidence="5" id="KW-0677">Repeat</keyword>
<dbReference type="PANTHER" id="PTHR14885:SF1">
    <property type="entry name" value="CILIA- AND FLAGELLA-ASSOCIATED PROTEIN 43"/>
    <property type="match status" value="1"/>
</dbReference>
<feature type="coiled-coil region" evidence="9">
    <location>
        <begin position="450"/>
        <end position="512"/>
    </location>
</feature>
<evidence type="ECO:0000256" key="1">
    <source>
        <dbReference type="ARBA" id="ARBA00004138"/>
    </source>
</evidence>
<dbReference type="GO" id="GO:0005930">
    <property type="term" value="C:axoneme"/>
    <property type="evidence" value="ECO:0007669"/>
    <property type="project" value="TreeGrafter"/>
</dbReference>